<evidence type="ECO:0000259" key="9">
    <source>
        <dbReference type="Pfam" id="PF01694"/>
    </source>
</evidence>
<keyword evidence="4 10" id="KW-0378">Hydrolase</keyword>
<sequence>MRAVVCVDTRAPLHRPRERERHVTTPMDPGASAVPTSTPPVCPRHPDRVSYVTCQRCGRPACPECQRPAAVGIHCVDCVREAARRAPGTRTVLGGRVRGGRPVVTITIIGLNVLSYLLELVVPGYQDALIFAPSVGAAEPYRFLTAAFLHESIPHIAFNMIALWFIGPYLEIVLGRWRYVALYLLAALGGDVLVLLLADPTGTAWRTGVLGASGAIFGLFGAVVLVARRLGQPVRSMFVVIALNLVMSFTFAGISWQGHIGGLVTGLVLGTVFAYAPRPRKRQAALVATVAVGIALVVIAVLRYSSVGA</sequence>
<evidence type="ECO:0000256" key="7">
    <source>
        <dbReference type="SAM" id="MobiDB-lite"/>
    </source>
</evidence>
<comment type="subcellular location">
    <subcellularLocation>
        <location evidence="1">Membrane</location>
        <topology evidence="1">Multi-pass membrane protein</topology>
    </subcellularLocation>
</comment>
<protein>
    <submittedName>
        <fullName evidence="10">Rhomboid protease GluP</fullName>
        <ecNumber evidence="10">3.4.21.105</ecNumber>
    </submittedName>
</protein>
<reference evidence="10" key="1">
    <citation type="submission" date="2016-10" db="EMBL/GenBank/DDBJ databases">
        <title>Sequence of Gallionella enrichment culture.</title>
        <authorList>
            <person name="Poehlein A."/>
            <person name="Muehling M."/>
            <person name="Daniel R."/>
        </authorList>
    </citation>
    <scope>NUCLEOTIDE SEQUENCE</scope>
</reference>
<name>A0A1J5R9M7_9ZZZZ</name>
<feature type="domain" description="Peptidase S54 rhomboid" evidence="9">
    <location>
        <begin position="139"/>
        <end position="274"/>
    </location>
</feature>
<evidence type="ECO:0000256" key="6">
    <source>
        <dbReference type="ARBA" id="ARBA00023136"/>
    </source>
</evidence>
<evidence type="ECO:0000256" key="4">
    <source>
        <dbReference type="ARBA" id="ARBA00022801"/>
    </source>
</evidence>
<dbReference type="InterPro" id="IPR050925">
    <property type="entry name" value="Rhomboid_protease_S54"/>
</dbReference>
<keyword evidence="10" id="KW-0645">Protease</keyword>
<gene>
    <name evidence="10" type="primary">gluP_4</name>
    <name evidence="10" type="ORF">GALL_260440</name>
</gene>
<dbReference type="GO" id="GO:0004252">
    <property type="term" value="F:serine-type endopeptidase activity"/>
    <property type="evidence" value="ECO:0007669"/>
    <property type="project" value="InterPro"/>
</dbReference>
<dbReference type="EMBL" id="MLJW01000242">
    <property type="protein sequence ID" value="OIQ92050.1"/>
    <property type="molecule type" value="Genomic_DNA"/>
</dbReference>
<evidence type="ECO:0000256" key="3">
    <source>
        <dbReference type="ARBA" id="ARBA00022692"/>
    </source>
</evidence>
<accession>A0A1J5R9M7</accession>
<dbReference type="GO" id="GO:0016020">
    <property type="term" value="C:membrane"/>
    <property type="evidence" value="ECO:0007669"/>
    <property type="project" value="UniProtKB-SubCell"/>
</dbReference>
<feature type="transmembrane region" description="Helical" evidence="8">
    <location>
        <begin position="284"/>
        <end position="304"/>
    </location>
</feature>
<feature type="transmembrane region" description="Helical" evidence="8">
    <location>
        <begin position="234"/>
        <end position="254"/>
    </location>
</feature>
<keyword evidence="5 8" id="KW-1133">Transmembrane helix</keyword>
<dbReference type="PANTHER" id="PTHR43731:SF14">
    <property type="entry name" value="PRESENILIN-ASSOCIATED RHOMBOID-LIKE PROTEIN, MITOCHONDRIAL"/>
    <property type="match status" value="1"/>
</dbReference>
<feature type="transmembrane region" description="Helical" evidence="8">
    <location>
        <begin position="103"/>
        <end position="123"/>
    </location>
</feature>
<feature type="transmembrane region" description="Helical" evidence="8">
    <location>
        <begin position="204"/>
        <end position="227"/>
    </location>
</feature>
<evidence type="ECO:0000313" key="10">
    <source>
        <dbReference type="EMBL" id="OIQ92050.1"/>
    </source>
</evidence>
<dbReference type="SUPFAM" id="SSF57845">
    <property type="entry name" value="B-box zinc-binding domain"/>
    <property type="match status" value="1"/>
</dbReference>
<dbReference type="InterPro" id="IPR022764">
    <property type="entry name" value="Peptidase_S54_rhomboid_dom"/>
</dbReference>
<evidence type="ECO:0000256" key="8">
    <source>
        <dbReference type="SAM" id="Phobius"/>
    </source>
</evidence>
<dbReference type="GO" id="GO:0006508">
    <property type="term" value="P:proteolysis"/>
    <property type="evidence" value="ECO:0007669"/>
    <property type="project" value="UniProtKB-KW"/>
</dbReference>
<evidence type="ECO:0000256" key="5">
    <source>
        <dbReference type="ARBA" id="ARBA00022989"/>
    </source>
</evidence>
<dbReference type="AlphaFoldDB" id="A0A1J5R9M7"/>
<feature type="region of interest" description="Disordered" evidence="7">
    <location>
        <begin position="13"/>
        <end position="40"/>
    </location>
</feature>
<keyword evidence="3 8" id="KW-0812">Transmembrane</keyword>
<dbReference type="EC" id="3.4.21.105" evidence="10"/>
<organism evidence="10">
    <name type="scientific">mine drainage metagenome</name>
    <dbReference type="NCBI Taxonomy" id="410659"/>
    <lineage>
        <taxon>unclassified sequences</taxon>
        <taxon>metagenomes</taxon>
        <taxon>ecological metagenomes</taxon>
    </lineage>
</organism>
<dbReference type="PANTHER" id="PTHR43731">
    <property type="entry name" value="RHOMBOID PROTEASE"/>
    <property type="match status" value="1"/>
</dbReference>
<dbReference type="SUPFAM" id="SSF144091">
    <property type="entry name" value="Rhomboid-like"/>
    <property type="match status" value="1"/>
</dbReference>
<comment type="caution">
    <text evidence="10">The sequence shown here is derived from an EMBL/GenBank/DDBJ whole genome shotgun (WGS) entry which is preliminary data.</text>
</comment>
<keyword evidence="6 8" id="KW-0472">Membrane</keyword>
<dbReference type="Pfam" id="PF01694">
    <property type="entry name" value="Rhomboid"/>
    <property type="match status" value="1"/>
</dbReference>
<evidence type="ECO:0000256" key="1">
    <source>
        <dbReference type="ARBA" id="ARBA00004141"/>
    </source>
</evidence>
<dbReference type="InterPro" id="IPR035952">
    <property type="entry name" value="Rhomboid-like_sf"/>
</dbReference>
<feature type="transmembrane region" description="Helical" evidence="8">
    <location>
        <begin position="260"/>
        <end position="277"/>
    </location>
</feature>
<feature type="transmembrane region" description="Helical" evidence="8">
    <location>
        <begin position="143"/>
        <end position="167"/>
    </location>
</feature>
<proteinExistence type="inferred from homology"/>
<evidence type="ECO:0000256" key="2">
    <source>
        <dbReference type="ARBA" id="ARBA00009045"/>
    </source>
</evidence>
<comment type="similarity">
    <text evidence="2">Belongs to the peptidase S54 family.</text>
</comment>
<dbReference type="Gene3D" id="1.20.1540.10">
    <property type="entry name" value="Rhomboid-like"/>
    <property type="match status" value="1"/>
</dbReference>
<feature type="transmembrane region" description="Helical" evidence="8">
    <location>
        <begin position="179"/>
        <end position="198"/>
    </location>
</feature>